<dbReference type="GO" id="GO:0042796">
    <property type="term" value="P:snRNA transcription by RNA polymerase III"/>
    <property type="evidence" value="ECO:0007669"/>
    <property type="project" value="TreeGrafter"/>
</dbReference>
<gene>
    <name evidence="8" type="ORF">ASTO00021_LOCUS6166</name>
</gene>
<dbReference type="Pfam" id="PF00249">
    <property type="entry name" value="Myb_DNA-binding"/>
    <property type="match status" value="3"/>
</dbReference>
<evidence type="ECO:0000259" key="6">
    <source>
        <dbReference type="PROSITE" id="PS50090"/>
    </source>
</evidence>
<dbReference type="Pfam" id="PF13921">
    <property type="entry name" value="Myb_DNA-bind_6"/>
    <property type="match status" value="1"/>
</dbReference>
<keyword evidence="3" id="KW-0804">Transcription</keyword>
<keyword evidence="1" id="KW-0805">Transcription regulation</keyword>
<dbReference type="PROSITE" id="PS50090">
    <property type="entry name" value="MYB_LIKE"/>
    <property type="match status" value="5"/>
</dbReference>
<feature type="domain" description="HTH myb-type" evidence="7">
    <location>
        <begin position="182"/>
        <end position="246"/>
    </location>
</feature>
<dbReference type="EMBL" id="HBIN01008326">
    <property type="protein sequence ID" value="CAE0435887.1"/>
    <property type="molecule type" value="Transcribed_RNA"/>
</dbReference>
<dbReference type="GO" id="GO:0042795">
    <property type="term" value="P:snRNA transcription by RNA polymerase II"/>
    <property type="evidence" value="ECO:0007669"/>
    <property type="project" value="TreeGrafter"/>
</dbReference>
<evidence type="ECO:0000313" key="8">
    <source>
        <dbReference type="EMBL" id="CAE0435887.1"/>
    </source>
</evidence>
<dbReference type="PANTHER" id="PTHR46621">
    <property type="entry name" value="SNRNA-ACTIVATING PROTEIN COMPLEX SUBUNIT 4"/>
    <property type="match status" value="1"/>
</dbReference>
<evidence type="ECO:0000256" key="3">
    <source>
        <dbReference type="ARBA" id="ARBA00023163"/>
    </source>
</evidence>
<dbReference type="InterPro" id="IPR017930">
    <property type="entry name" value="Myb_dom"/>
</dbReference>
<evidence type="ECO:0000256" key="4">
    <source>
        <dbReference type="ARBA" id="ARBA00023242"/>
    </source>
</evidence>
<feature type="domain" description="Myb-like" evidence="6">
    <location>
        <begin position="139"/>
        <end position="181"/>
    </location>
</feature>
<dbReference type="GO" id="GO:0000978">
    <property type="term" value="F:RNA polymerase II cis-regulatory region sequence-specific DNA binding"/>
    <property type="evidence" value="ECO:0007669"/>
    <property type="project" value="TreeGrafter"/>
</dbReference>
<dbReference type="Gene3D" id="1.10.10.60">
    <property type="entry name" value="Homeodomain-like"/>
    <property type="match status" value="5"/>
</dbReference>
<keyword evidence="4" id="KW-0539">Nucleus</keyword>
<evidence type="ECO:0000256" key="1">
    <source>
        <dbReference type="ARBA" id="ARBA00023015"/>
    </source>
</evidence>
<feature type="compositionally biased region" description="Basic residues" evidence="5">
    <location>
        <begin position="117"/>
        <end position="138"/>
    </location>
</feature>
<feature type="domain" description="Myb-like" evidence="6">
    <location>
        <begin position="374"/>
        <end position="424"/>
    </location>
</feature>
<evidence type="ECO:0000259" key="7">
    <source>
        <dbReference type="PROSITE" id="PS51294"/>
    </source>
</evidence>
<dbReference type="InterPro" id="IPR009057">
    <property type="entry name" value="Homeodomain-like_sf"/>
</dbReference>
<evidence type="ECO:0000256" key="2">
    <source>
        <dbReference type="ARBA" id="ARBA00023125"/>
    </source>
</evidence>
<feature type="domain" description="HTH myb-type" evidence="7">
    <location>
        <begin position="139"/>
        <end position="181"/>
    </location>
</feature>
<feature type="domain" description="Myb-like" evidence="6">
    <location>
        <begin position="182"/>
        <end position="242"/>
    </location>
</feature>
<dbReference type="PROSITE" id="PS51294">
    <property type="entry name" value="HTH_MYB"/>
    <property type="match status" value="5"/>
</dbReference>
<dbReference type="CDD" id="cd00167">
    <property type="entry name" value="SANT"/>
    <property type="match status" value="5"/>
</dbReference>
<feature type="domain" description="HTH myb-type" evidence="7">
    <location>
        <begin position="349"/>
        <end position="373"/>
    </location>
</feature>
<evidence type="ECO:0000256" key="5">
    <source>
        <dbReference type="SAM" id="MobiDB-lite"/>
    </source>
</evidence>
<dbReference type="SMART" id="SM00717">
    <property type="entry name" value="SANT"/>
    <property type="match status" value="5"/>
</dbReference>
<dbReference type="SUPFAM" id="SSF46689">
    <property type="entry name" value="Homeodomain-like"/>
    <property type="match status" value="4"/>
</dbReference>
<proteinExistence type="predicted"/>
<dbReference type="GO" id="GO:0001006">
    <property type="term" value="F:RNA polymerase III type 3 promoter sequence-specific DNA binding"/>
    <property type="evidence" value="ECO:0007669"/>
    <property type="project" value="TreeGrafter"/>
</dbReference>
<feature type="domain" description="Myb-like" evidence="6">
    <location>
        <begin position="308"/>
        <end position="373"/>
    </location>
</feature>
<feature type="region of interest" description="Disordered" evidence="5">
    <location>
        <begin position="106"/>
        <end position="141"/>
    </location>
</feature>
<organism evidence="8">
    <name type="scientific">Aplanochytrium stocchinoi</name>
    <dbReference type="NCBI Taxonomy" id="215587"/>
    <lineage>
        <taxon>Eukaryota</taxon>
        <taxon>Sar</taxon>
        <taxon>Stramenopiles</taxon>
        <taxon>Bigyra</taxon>
        <taxon>Labyrinthulomycetes</taxon>
        <taxon>Thraustochytrida</taxon>
        <taxon>Thraustochytriidae</taxon>
        <taxon>Aplanochytrium</taxon>
    </lineage>
</organism>
<accession>A0A7S3PFE6</accession>
<dbReference type="InterPro" id="IPR001005">
    <property type="entry name" value="SANT/Myb"/>
</dbReference>
<dbReference type="InterPro" id="IPR051575">
    <property type="entry name" value="Myb-like_DNA-bd"/>
</dbReference>
<dbReference type="AlphaFoldDB" id="A0A7S3PFE6"/>
<keyword evidence="2" id="KW-0238">DNA-binding</keyword>
<name>A0A7S3PFE6_9STRA</name>
<sequence length="436" mass="50468">MHKDVLTALSALQSLRSGDDLEVALTGKVRKGYSGRSEAAKENAQQRREQVNGTIYNRFNIASPDPQTQMKLNVTSLDPYTNVQNVKWNKTEVDASKSLINDLGSPKAVTASESQPVRKKQVKVEHKKVHGGKQKPRYWSKEDDENLRKAVEKCRENWSIVATYVPNRSYKDCYQRWTRVLAPGLKKGKWSESEDMMLLEVVNEYLKVIDSSGDKTINWKLVASKYKGRSAKQCRERWMNHLDPGLKKSEWSVEEDFALLQFASAYPKKWARIAREIPGRTENMVKNRWHYLDRYQRWTTVLAPRVKKPDIKKGKWNVIEDKMLLLSIKNSMEGSKLGNADVIDAKSINWKLVAKKHSGRSAKQCRERWMNHLDPQVKKSEWTPEEDSSLIELTKKYPKQWAKISREIPGRTEIMVKNRWYSLVRNSVLATSESMA</sequence>
<dbReference type="PANTHER" id="PTHR46621:SF1">
    <property type="entry name" value="SNRNA-ACTIVATING PROTEIN COMPLEX SUBUNIT 4"/>
    <property type="match status" value="1"/>
</dbReference>
<feature type="domain" description="HTH myb-type" evidence="7">
    <location>
        <begin position="247"/>
        <end position="296"/>
    </location>
</feature>
<feature type="domain" description="Myb-like" evidence="6">
    <location>
        <begin position="243"/>
        <end position="293"/>
    </location>
</feature>
<reference evidence="8" key="1">
    <citation type="submission" date="2021-01" db="EMBL/GenBank/DDBJ databases">
        <authorList>
            <person name="Corre E."/>
            <person name="Pelletier E."/>
            <person name="Niang G."/>
            <person name="Scheremetjew M."/>
            <person name="Finn R."/>
            <person name="Kale V."/>
            <person name="Holt S."/>
            <person name="Cochrane G."/>
            <person name="Meng A."/>
            <person name="Brown T."/>
            <person name="Cohen L."/>
        </authorList>
    </citation>
    <scope>NUCLEOTIDE SEQUENCE</scope>
    <source>
        <strain evidence="8">GSBS06</strain>
    </source>
</reference>
<dbReference type="GO" id="GO:0019185">
    <property type="term" value="C:snRNA-activating protein complex"/>
    <property type="evidence" value="ECO:0007669"/>
    <property type="project" value="TreeGrafter"/>
</dbReference>
<feature type="domain" description="HTH myb-type" evidence="7">
    <location>
        <begin position="374"/>
        <end position="428"/>
    </location>
</feature>
<protein>
    <submittedName>
        <fullName evidence="8">Uncharacterized protein</fullName>
    </submittedName>
</protein>